<gene>
    <name evidence="2" type="ORF">FYJ50_01275</name>
</gene>
<keyword evidence="3" id="KW-1185">Reference proteome</keyword>
<dbReference type="AlphaFoldDB" id="A0A7X2N1K6"/>
<reference evidence="2 3" key="1">
    <citation type="submission" date="2019-08" db="EMBL/GenBank/DDBJ databases">
        <title>In-depth cultivation of the pig gut microbiome towards novel bacterial diversity and tailored functional studies.</title>
        <authorList>
            <person name="Wylensek D."/>
            <person name="Hitch T.C.A."/>
            <person name="Clavel T."/>
        </authorList>
    </citation>
    <scope>NUCLEOTIDE SEQUENCE [LARGE SCALE GENOMIC DNA]</scope>
    <source>
        <strain evidence="2 3">LKV-178-WT-2G</strain>
    </source>
</reference>
<evidence type="ECO:0000259" key="1">
    <source>
        <dbReference type="Pfam" id="PF20091"/>
    </source>
</evidence>
<protein>
    <recommendedName>
        <fullName evidence="1">Alpha/beta hydrolase domain-containing protein</fullName>
    </recommendedName>
</protein>
<dbReference type="RefSeq" id="WP_154459236.1">
    <property type="nucleotide sequence ID" value="NZ_VUMM01000002.1"/>
</dbReference>
<evidence type="ECO:0000313" key="2">
    <source>
        <dbReference type="EMBL" id="MSS00761.1"/>
    </source>
</evidence>
<evidence type="ECO:0000313" key="3">
    <source>
        <dbReference type="Proteomes" id="UP000470082"/>
    </source>
</evidence>
<name>A0A7X2N1K6_9FIRM</name>
<dbReference type="EMBL" id="VUMM01000002">
    <property type="protein sequence ID" value="MSS00761.1"/>
    <property type="molecule type" value="Genomic_DNA"/>
</dbReference>
<proteinExistence type="predicted"/>
<dbReference type="InterPro" id="IPR045394">
    <property type="entry name" value="Abhydrolase_dom"/>
</dbReference>
<sequence>MIHKIQEIPITEESYPFSSAAKYCDFKKNHYIEKEYFIMGTSNVYESDGNTGEVKIKYKDVSYQNRIVVRMPENVEKASGNVVVEIINPTSFMEIERMWILGHEKFIRDQDIYVGITSKPNTIAKLIEFDKDRYKSLSWPNPNPEPFPFTQEDVIRKHLLPDLDVSYETGLFWDMLTDLNELLRKEDASNPIEKYPHSYIYLTGWSQSACYLFRYLNSFRKEKTFDGYLAGGGIRNLIVPVNQYESCMDYDFRLTRVEYCPEPLISVQTESENGQFDAFRTKRMDSNDPNFLYREYEVTGSSHDTMYSYVNYYRNDKDLKRIHMLPEYHGKHEEGNDYPSQILFAAAFRNLFQWVRDGIGPNSCQRIRMEFDGSNSKDVFGNTMGGLRTCLLNYPTARYSASSQVEIGQSFVDPTSDKDPLFGYQKAFSASFLQELYGSLSNYEKLCRKDTKEQVSKGFICKEDADKLVKIAVSLAKKRGLK</sequence>
<organism evidence="2 3">
    <name type="scientific">Floccifex porci</name>
    <dbReference type="NCBI Taxonomy" id="2606629"/>
    <lineage>
        <taxon>Bacteria</taxon>
        <taxon>Bacillati</taxon>
        <taxon>Bacillota</taxon>
        <taxon>Erysipelotrichia</taxon>
        <taxon>Erysipelotrichales</taxon>
        <taxon>Erysipelotrichaceae</taxon>
        <taxon>Floccifex</taxon>
    </lineage>
</organism>
<dbReference type="Pfam" id="PF20091">
    <property type="entry name" value="Abhydrolase_10"/>
    <property type="match status" value="1"/>
</dbReference>
<feature type="domain" description="Alpha/beta hydrolase" evidence="1">
    <location>
        <begin position="8"/>
        <end position="469"/>
    </location>
</feature>
<accession>A0A7X2N1K6</accession>
<dbReference type="Proteomes" id="UP000470082">
    <property type="component" value="Unassembled WGS sequence"/>
</dbReference>
<comment type="caution">
    <text evidence="2">The sequence shown here is derived from an EMBL/GenBank/DDBJ whole genome shotgun (WGS) entry which is preliminary data.</text>
</comment>